<gene>
    <name evidence="1" type="ORF">SAE01_14530</name>
</gene>
<reference evidence="1 2" key="1">
    <citation type="submission" date="2019-07" db="EMBL/GenBank/DDBJ databases">
        <title>Whole genome shotgun sequence of Segetibacter aerophilus NBRC 106135.</title>
        <authorList>
            <person name="Hosoyama A."/>
            <person name="Uohara A."/>
            <person name="Ohji S."/>
            <person name="Ichikawa N."/>
        </authorList>
    </citation>
    <scope>NUCLEOTIDE SEQUENCE [LARGE SCALE GENOMIC DNA]</scope>
    <source>
        <strain evidence="1 2">NBRC 106135</strain>
    </source>
</reference>
<organism evidence="1 2">
    <name type="scientific">Segetibacter aerophilus</name>
    <dbReference type="NCBI Taxonomy" id="670293"/>
    <lineage>
        <taxon>Bacteria</taxon>
        <taxon>Pseudomonadati</taxon>
        <taxon>Bacteroidota</taxon>
        <taxon>Chitinophagia</taxon>
        <taxon>Chitinophagales</taxon>
        <taxon>Chitinophagaceae</taxon>
        <taxon>Segetibacter</taxon>
    </lineage>
</organism>
<sequence length="190" mass="21511">MKVVIVFLLSFGMILPAIAQDNLLDKKLRFSSINQVGLLVGANKESALVQSINGIKKDQWFAGFGAGIDFYIERGVPLFIDIRRDLTIGKNALFLYADGGVYVPWLNFIQKERKLNSKVSPGAYYDAGIGWKLTGKNKRSFLLSAGYTLKQDKEEKMMQSWNPMFTGFESNTESYSYKYRRLVLKVGIQL</sequence>
<dbReference type="OrthoDB" id="647138at2"/>
<accession>A0A512BAU9</accession>
<keyword evidence="2" id="KW-1185">Reference proteome</keyword>
<dbReference type="Proteomes" id="UP000321513">
    <property type="component" value="Unassembled WGS sequence"/>
</dbReference>
<evidence type="ECO:0008006" key="3">
    <source>
        <dbReference type="Google" id="ProtNLM"/>
    </source>
</evidence>
<evidence type="ECO:0000313" key="2">
    <source>
        <dbReference type="Proteomes" id="UP000321513"/>
    </source>
</evidence>
<protein>
    <recommendedName>
        <fullName evidence="3">Outer membrane protein beta-barrel domain-containing protein</fullName>
    </recommendedName>
</protein>
<comment type="caution">
    <text evidence="1">The sequence shown here is derived from an EMBL/GenBank/DDBJ whole genome shotgun (WGS) entry which is preliminary data.</text>
</comment>
<name>A0A512BAU9_9BACT</name>
<evidence type="ECO:0000313" key="1">
    <source>
        <dbReference type="EMBL" id="GEO08957.1"/>
    </source>
</evidence>
<dbReference type="RefSeq" id="WP_147203019.1">
    <property type="nucleotide sequence ID" value="NZ_BJYT01000004.1"/>
</dbReference>
<dbReference type="AlphaFoldDB" id="A0A512BAU9"/>
<dbReference type="EMBL" id="BJYT01000004">
    <property type="protein sequence ID" value="GEO08957.1"/>
    <property type="molecule type" value="Genomic_DNA"/>
</dbReference>
<proteinExistence type="predicted"/>